<feature type="compositionally biased region" description="Polar residues" evidence="1">
    <location>
        <begin position="864"/>
        <end position="879"/>
    </location>
</feature>
<feature type="region of interest" description="Disordered" evidence="1">
    <location>
        <begin position="613"/>
        <end position="702"/>
    </location>
</feature>
<dbReference type="PANTHER" id="PTHR37970:SF1">
    <property type="entry name" value="SERINE-RICH ADHESIN FOR PLATELETS"/>
    <property type="match status" value="1"/>
</dbReference>
<feature type="compositionally biased region" description="Basic and acidic residues" evidence="1">
    <location>
        <begin position="678"/>
        <end position="690"/>
    </location>
</feature>
<evidence type="ECO:0000256" key="1">
    <source>
        <dbReference type="SAM" id="MobiDB-lite"/>
    </source>
</evidence>
<feature type="region of interest" description="Disordered" evidence="1">
    <location>
        <begin position="802"/>
        <end position="905"/>
    </location>
</feature>
<gene>
    <name evidence="2" type="ORF">PLXY2_LOCUS10891</name>
</gene>
<feature type="region of interest" description="Disordered" evidence="1">
    <location>
        <begin position="484"/>
        <end position="515"/>
    </location>
</feature>
<evidence type="ECO:0000313" key="2">
    <source>
        <dbReference type="EMBL" id="CAG9132648.1"/>
    </source>
</evidence>
<protein>
    <submittedName>
        <fullName evidence="2">(diamondback moth) hypothetical protein</fullName>
    </submittedName>
</protein>
<accession>A0A8S4FZW2</accession>
<evidence type="ECO:0000313" key="3">
    <source>
        <dbReference type="Proteomes" id="UP000653454"/>
    </source>
</evidence>
<keyword evidence="3" id="KW-1185">Reference proteome</keyword>
<comment type="caution">
    <text evidence="2">The sequence shown here is derived from an EMBL/GenBank/DDBJ whole genome shotgun (WGS) entry which is preliminary data.</text>
</comment>
<dbReference type="EMBL" id="CAJHNJ030000051">
    <property type="protein sequence ID" value="CAG9132648.1"/>
    <property type="molecule type" value="Genomic_DNA"/>
</dbReference>
<dbReference type="PANTHER" id="PTHR37970">
    <property type="entry name" value="PROTEIN CBG08587"/>
    <property type="match status" value="1"/>
</dbReference>
<dbReference type="Proteomes" id="UP000653454">
    <property type="component" value="Unassembled WGS sequence"/>
</dbReference>
<reference evidence="2" key="1">
    <citation type="submission" date="2020-11" db="EMBL/GenBank/DDBJ databases">
        <authorList>
            <person name="Whiteford S."/>
        </authorList>
    </citation>
    <scope>NUCLEOTIDE SEQUENCE</scope>
</reference>
<proteinExistence type="predicted"/>
<feature type="compositionally biased region" description="Basic and acidic residues" evidence="1">
    <location>
        <begin position="990"/>
        <end position="1011"/>
    </location>
</feature>
<sequence>MWPPRLRGRDCRNNDMQCTRCPSPLPSRYPLSSWNASYVINRRYSRGKMSPVCHNFVQNAWKKDFCSNCFKSREEHSKNQDREGGKFSAISFPTPFIKKSSNSGILKVHPAKKAKRNVRFPEEVSKVIGYGGDDWSDGEEFEVSEDTEDDDIFPETEAERELHKITKSNTDFNTVKANLLGDSVAKSYTSLMLGKAQTDSDGKKKTLMVSVTPFGQDAVKGNVKSHVRKPAVIHLTNPTPIEETPNNYKTNIILTSYTKDTDTTISTNNESSEMICHEKSLLEEISETLEQNRITEFKGSKLSQSTCTKPMVIEETIKAEVIKEQEEMTEKEKKENEFKKIAIVRHTPITKNTERPKVNLATRSEFKFCKINMETTSVDSAVSTLNSTADNSVASDDESFNGRLDSDNDDSGHFSEGNKCEETVKIKVFNEKDSNNMNIPPLGQARQVDGQNSGYSTFQAPVIDLPPIIPKQTDTIFSAEASRELAGEPDGRADPDEPTEAPALPTTPMPTLDPRPSFLHGMISDLMPSSKPALPEKPKLPIKPLSVIKQTTTKKNITNVQQHVVMQMQQSLTTKTESEVRSIKEILCEEKNNEITEVQEDKPEPVYYAKPVLTKQDSDTSLHSMTKRKAPTPPASPTVDDSPNNIYQRNPNTYMNSDSPVVREKEKRERATSTPKTKPVEETPEVKRAVESPVPEPAPRRNISLSHDNLLIEEKRKGHKYKFSIKKLLRIGSSKDLDKKELTVPPMPKQLPTKNEEIYDYAPKPKPRLVIIHPLDINGTNVEVVKSNCEITESLRRMSHDDVSSIYSGSSAHTDPEIPARVVNKPPPPPRHSSEEYKGSSSSPTKPDRPPPPKSAALQKKQKQPTASTAPAKSDTNIYANLGEIRSALAPRKPERTASMREREAQLELPKRRVIVDDNDELDDAAPELPAAIVQAANIAVINNYDDVYHSAKYDTDSCLEDNQCDSAKSSDSDYEYVSHARSSSPECDSAIKGEGEATPPREETPRKEETNAEYSKFPNGFNRSSLPYCGSETESEIYSPYSFYSSTDAMDGSDDYQSEMAPKTTTNKLRVRKGRSVVHRNLEDNYGAVVIANHEALAQVLEQVQQSATIQSTLRGLKACTNLRYNDFTIQQKTSSIRNGKRIFYPAIWNSSQGPVNVTLMLHKEQMASQIVCQQSVQPQTLSLNAVTEFCDLVPLQQFGEDGEDLVQATVVVLAPAQVDTIQSYGESLHASERLTTKEYQLVQTEQLHEAIFMMLQLINGLKCLQARGVEEVPLTLTSFVVMRETQASGVHGSTLNLPTDDRLTSLSAPKTNSYGRLCILQGLSEETNCSKSADEHLNSLCKCATKAVEILLPGEKLTPLLKEVLREERAVSLNQAKSVLEFTLWGPLDVVQGVPVEDRELSLQRWLDLERATVLHGLVRSRVQLNVFEQLHLMFLVRSSAKAMCDASVLLEKANVY</sequence>
<feature type="compositionally biased region" description="Basic and acidic residues" evidence="1">
    <location>
        <begin position="484"/>
        <end position="495"/>
    </location>
</feature>
<feature type="compositionally biased region" description="Basic and acidic residues" evidence="1">
    <location>
        <begin position="404"/>
        <end position="417"/>
    </location>
</feature>
<organism evidence="2 3">
    <name type="scientific">Plutella xylostella</name>
    <name type="common">Diamondback moth</name>
    <name type="synonym">Plutella maculipennis</name>
    <dbReference type="NCBI Taxonomy" id="51655"/>
    <lineage>
        <taxon>Eukaryota</taxon>
        <taxon>Metazoa</taxon>
        <taxon>Ecdysozoa</taxon>
        <taxon>Arthropoda</taxon>
        <taxon>Hexapoda</taxon>
        <taxon>Insecta</taxon>
        <taxon>Pterygota</taxon>
        <taxon>Neoptera</taxon>
        <taxon>Endopterygota</taxon>
        <taxon>Lepidoptera</taxon>
        <taxon>Glossata</taxon>
        <taxon>Ditrysia</taxon>
        <taxon>Yponomeutoidea</taxon>
        <taxon>Plutellidae</taxon>
        <taxon>Plutella</taxon>
    </lineage>
</organism>
<feature type="compositionally biased region" description="Polar residues" evidence="1">
    <location>
        <begin position="639"/>
        <end position="659"/>
    </location>
</feature>
<feature type="compositionally biased region" description="Basic and acidic residues" evidence="1">
    <location>
        <begin position="661"/>
        <end position="671"/>
    </location>
</feature>
<name>A0A8S4FZW2_PLUXY</name>
<feature type="region of interest" description="Disordered" evidence="1">
    <location>
        <begin position="959"/>
        <end position="1018"/>
    </location>
</feature>
<feature type="region of interest" description="Disordered" evidence="1">
    <location>
        <begin position="388"/>
        <end position="417"/>
    </location>
</feature>
<feature type="compositionally biased region" description="Basic and acidic residues" evidence="1">
    <location>
        <begin position="892"/>
        <end position="905"/>
    </location>
</feature>